<dbReference type="AlphaFoldDB" id="B7GCC9"/>
<evidence type="ECO:0000256" key="2">
    <source>
        <dbReference type="SAM" id="SignalP"/>
    </source>
</evidence>
<feature type="region of interest" description="Disordered" evidence="1">
    <location>
        <begin position="143"/>
        <end position="162"/>
    </location>
</feature>
<evidence type="ECO:0000256" key="1">
    <source>
        <dbReference type="SAM" id="MobiDB-lite"/>
    </source>
</evidence>
<reference evidence="3 4" key="1">
    <citation type="journal article" date="2008" name="Nature">
        <title>The Phaeodactylum genome reveals the evolutionary history of diatom genomes.</title>
        <authorList>
            <person name="Bowler C."/>
            <person name="Allen A.E."/>
            <person name="Badger J.H."/>
            <person name="Grimwood J."/>
            <person name="Jabbari K."/>
            <person name="Kuo A."/>
            <person name="Maheswari U."/>
            <person name="Martens C."/>
            <person name="Maumus F."/>
            <person name="Otillar R.P."/>
            <person name="Rayko E."/>
            <person name="Salamov A."/>
            <person name="Vandepoele K."/>
            <person name="Beszteri B."/>
            <person name="Gruber A."/>
            <person name="Heijde M."/>
            <person name="Katinka M."/>
            <person name="Mock T."/>
            <person name="Valentin K."/>
            <person name="Verret F."/>
            <person name="Berges J.A."/>
            <person name="Brownlee C."/>
            <person name="Cadoret J.P."/>
            <person name="Chiovitti A."/>
            <person name="Choi C.J."/>
            <person name="Coesel S."/>
            <person name="De Martino A."/>
            <person name="Detter J.C."/>
            <person name="Durkin C."/>
            <person name="Falciatore A."/>
            <person name="Fournet J."/>
            <person name="Haruta M."/>
            <person name="Huysman M.J."/>
            <person name="Jenkins B.D."/>
            <person name="Jiroutova K."/>
            <person name="Jorgensen R.E."/>
            <person name="Joubert Y."/>
            <person name="Kaplan A."/>
            <person name="Kroger N."/>
            <person name="Kroth P.G."/>
            <person name="La Roche J."/>
            <person name="Lindquist E."/>
            <person name="Lommer M."/>
            <person name="Martin-Jezequel V."/>
            <person name="Lopez P.J."/>
            <person name="Lucas S."/>
            <person name="Mangogna M."/>
            <person name="McGinnis K."/>
            <person name="Medlin L.K."/>
            <person name="Montsant A."/>
            <person name="Oudot-Le Secq M.P."/>
            <person name="Napoli C."/>
            <person name="Obornik M."/>
            <person name="Parker M.S."/>
            <person name="Petit J.L."/>
            <person name="Porcel B.M."/>
            <person name="Poulsen N."/>
            <person name="Robison M."/>
            <person name="Rychlewski L."/>
            <person name="Rynearson T.A."/>
            <person name="Schmutz J."/>
            <person name="Shapiro H."/>
            <person name="Siaut M."/>
            <person name="Stanley M."/>
            <person name="Sussman M.R."/>
            <person name="Taylor A.R."/>
            <person name="Vardi A."/>
            <person name="von Dassow P."/>
            <person name="Vyverman W."/>
            <person name="Willis A."/>
            <person name="Wyrwicz L.S."/>
            <person name="Rokhsar D.S."/>
            <person name="Weissenbach J."/>
            <person name="Armbrust E.V."/>
            <person name="Green B.R."/>
            <person name="Van de Peer Y."/>
            <person name="Grigoriev I.V."/>
        </authorList>
    </citation>
    <scope>NUCLEOTIDE SEQUENCE [LARGE SCALE GENOMIC DNA]</scope>
    <source>
        <strain evidence="3 4">CCAP 1055/1</strain>
    </source>
</reference>
<proteinExistence type="predicted"/>
<feature type="region of interest" description="Disordered" evidence="1">
    <location>
        <begin position="44"/>
        <end position="102"/>
    </location>
</feature>
<keyword evidence="2" id="KW-0732">Signal</keyword>
<dbReference type="PaxDb" id="2850-Phatr49933"/>
<dbReference type="KEGG" id="pti:PHATRDRAFT_49933"/>
<feature type="chain" id="PRO_5002855711" evidence="2">
    <location>
        <begin position="24"/>
        <end position="162"/>
    </location>
</feature>
<dbReference type="Proteomes" id="UP000000759">
    <property type="component" value="Chromosome 25"/>
</dbReference>
<gene>
    <name evidence="3" type="ORF">PHATRDRAFT_49933</name>
</gene>
<accession>B7GCC9</accession>
<feature type="signal peptide" evidence="2">
    <location>
        <begin position="1"/>
        <end position="23"/>
    </location>
</feature>
<evidence type="ECO:0000313" key="3">
    <source>
        <dbReference type="EMBL" id="EEC43843.1"/>
    </source>
</evidence>
<dbReference type="EMBL" id="CM000627">
    <property type="protein sequence ID" value="EEC43843.1"/>
    <property type="molecule type" value="Genomic_DNA"/>
</dbReference>
<evidence type="ECO:0000313" key="4">
    <source>
        <dbReference type="Proteomes" id="UP000000759"/>
    </source>
</evidence>
<sequence length="162" mass="16980">MQFSRFALIQVLAVMLTLVDTMAAAGSLNVVRQSSDLLQAKRKLGKKMMGRKQRRPSRLPSVNSPTLSDVSSMVPSDAPSMVPSDAPSMVPSDAPSMVPSDAPSGVPAFIPSLVCLEEGSFCSDTVACCGSLSCLPTPLIGSAPPGPDSCQPDGRRHLRPRA</sequence>
<dbReference type="GeneID" id="7198630"/>
<dbReference type="RefSeq" id="XP_002184784.1">
    <property type="nucleotide sequence ID" value="XM_002184748.1"/>
</dbReference>
<reference evidence="4" key="2">
    <citation type="submission" date="2008-08" db="EMBL/GenBank/DDBJ databases">
        <authorList>
            <consortium name="Diatom Consortium"/>
            <person name="Grigoriev I."/>
            <person name="Grimwood J."/>
            <person name="Kuo A."/>
            <person name="Otillar R.P."/>
            <person name="Salamov A."/>
            <person name="Detter J.C."/>
            <person name="Lindquist E."/>
            <person name="Shapiro H."/>
            <person name="Lucas S."/>
            <person name="Glavina del Rio T."/>
            <person name="Pitluck S."/>
            <person name="Rokhsar D."/>
            <person name="Bowler C."/>
        </authorList>
    </citation>
    <scope>GENOME REANNOTATION</scope>
    <source>
        <strain evidence="4">CCAP 1055/1</strain>
    </source>
</reference>
<feature type="compositionally biased region" description="Polar residues" evidence="1">
    <location>
        <begin position="60"/>
        <end position="74"/>
    </location>
</feature>
<protein>
    <submittedName>
        <fullName evidence="3">Uncharacterized protein</fullName>
    </submittedName>
</protein>
<keyword evidence="4" id="KW-1185">Reference proteome</keyword>
<dbReference type="OrthoDB" id="49335at2759"/>
<organism evidence="3 4">
    <name type="scientific">Phaeodactylum tricornutum (strain CCAP 1055/1)</name>
    <dbReference type="NCBI Taxonomy" id="556484"/>
    <lineage>
        <taxon>Eukaryota</taxon>
        <taxon>Sar</taxon>
        <taxon>Stramenopiles</taxon>
        <taxon>Ochrophyta</taxon>
        <taxon>Bacillariophyta</taxon>
        <taxon>Bacillariophyceae</taxon>
        <taxon>Bacillariophycidae</taxon>
        <taxon>Naviculales</taxon>
        <taxon>Phaeodactylaceae</taxon>
        <taxon>Phaeodactylum</taxon>
    </lineage>
</organism>
<dbReference type="InParanoid" id="B7GCC9"/>
<name>B7GCC9_PHATC</name>
<feature type="compositionally biased region" description="Basic residues" evidence="1">
    <location>
        <begin position="44"/>
        <end position="57"/>
    </location>
</feature>